<dbReference type="Gene3D" id="1.10.287.950">
    <property type="entry name" value="Methyl-accepting chemotaxis protein"/>
    <property type="match status" value="1"/>
</dbReference>
<feature type="transmembrane region" description="Helical" evidence="4">
    <location>
        <begin position="109"/>
        <end position="126"/>
    </location>
</feature>
<dbReference type="PROSITE" id="PS50111">
    <property type="entry name" value="CHEMOTAXIS_TRANSDUC_2"/>
    <property type="match status" value="1"/>
</dbReference>
<keyword evidence="4" id="KW-1133">Transmembrane helix</keyword>
<gene>
    <name evidence="6" type="ORF">IF202_09480</name>
</gene>
<protein>
    <submittedName>
        <fullName evidence="6">Methyl-accepting chemotaxis protein</fullName>
    </submittedName>
</protein>
<dbReference type="RefSeq" id="WP_191594673.1">
    <property type="nucleotide sequence ID" value="NZ_JACYFC010000003.1"/>
</dbReference>
<evidence type="ECO:0000256" key="2">
    <source>
        <dbReference type="ARBA" id="ARBA00023224"/>
    </source>
</evidence>
<feature type="transmembrane region" description="Helical" evidence="4">
    <location>
        <begin position="25"/>
        <end position="50"/>
    </location>
</feature>
<feature type="transmembrane region" description="Helical" evidence="4">
    <location>
        <begin position="147"/>
        <end position="168"/>
    </location>
</feature>
<keyword evidence="7" id="KW-1185">Reference proteome</keyword>
<reference evidence="6 7" key="1">
    <citation type="submission" date="2020-09" db="EMBL/GenBank/DDBJ databases">
        <title>Marinomonas sp. nov., isolated from the cysticercosis algae of Qingdao, China.</title>
        <authorList>
            <person name="Sun X."/>
        </authorList>
    </citation>
    <scope>NUCLEOTIDE SEQUENCE [LARGE SCALE GENOMIC DNA]</scope>
    <source>
        <strain evidence="6 7">SM2066</strain>
    </source>
</reference>
<sequence length="498" mass="54513">MTPSKQRTLKNDLFVYKALMAQAPVLLLSGLIGEALFSFTLIAAVILIVATQTVYSLFKGQLAFSIFAGILMMLVSSFLIQSQLGLVEMHFHIFASMVVLLIYQKWQPIIAALVTTALYHVGFMYVQMAGVHIGDMPIMIFSGHHNMAIMIVHCAFAIAEAGILIYMAHLMTKESSANIKIAAAIEQISNKNDLSIRVENPSSNAEVSLNNLLEKLSSLFSDYQKIAKVLVSSSNKINSITDKACTSVEESKHRSLDTASATEEVSQSMKSVSESSSQSAHIVRELEKDTINDRQQALTIMQDMELLEQDTTSISDSLQALTSEVDAITQLLQAIRSISEQTNLLALNAAIEAARAGETGRGFAVVADEVRTLAQRSSESTDDIEKVLERLNISVDKTVSSMESGQKRTSLNVEHTLSISNGLRKRAEDVGNIAITSQTVAESTLEQDKVIALISEKVSDNAQAIQLLSELMEELMQSSDSIYKVTQEYEEKAASFKI</sequence>
<dbReference type="InterPro" id="IPR004089">
    <property type="entry name" value="MCPsignal_dom"/>
</dbReference>
<evidence type="ECO:0000256" key="1">
    <source>
        <dbReference type="ARBA" id="ARBA00004370"/>
    </source>
</evidence>
<dbReference type="SUPFAM" id="SSF58104">
    <property type="entry name" value="Methyl-accepting chemotaxis protein (MCP) signaling domain"/>
    <property type="match status" value="1"/>
</dbReference>
<dbReference type="SMART" id="SM00283">
    <property type="entry name" value="MA"/>
    <property type="match status" value="1"/>
</dbReference>
<keyword evidence="4" id="KW-0812">Transmembrane</keyword>
<organism evidence="6 7">
    <name type="scientific">Marinomonas colpomeniae</name>
    <dbReference type="NCBI Taxonomy" id="2774408"/>
    <lineage>
        <taxon>Bacteria</taxon>
        <taxon>Pseudomonadati</taxon>
        <taxon>Pseudomonadota</taxon>
        <taxon>Gammaproteobacteria</taxon>
        <taxon>Oceanospirillales</taxon>
        <taxon>Oceanospirillaceae</taxon>
        <taxon>Marinomonas</taxon>
    </lineage>
</organism>
<keyword evidence="4" id="KW-0472">Membrane</keyword>
<accession>A0ABR8P0J1</accession>
<evidence type="ECO:0000256" key="3">
    <source>
        <dbReference type="PROSITE-ProRule" id="PRU00284"/>
    </source>
</evidence>
<dbReference type="EMBL" id="JACYFC010000003">
    <property type="protein sequence ID" value="MBD5771279.1"/>
    <property type="molecule type" value="Genomic_DNA"/>
</dbReference>
<evidence type="ECO:0000313" key="6">
    <source>
        <dbReference type="EMBL" id="MBD5771279.1"/>
    </source>
</evidence>
<proteinExistence type="predicted"/>
<comment type="subcellular location">
    <subcellularLocation>
        <location evidence="1">Membrane</location>
    </subcellularLocation>
</comment>
<dbReference type="Proteomes" id="UP000604161">
    <property type="component" value="Unassembled WGS sequence"/>
</dbReference>
<evidence type="ECO:0000313" key="7">
    <source>
        <dbReference type="Proteomes" id="UP000604161"/>
    </source>
</evidence>
<keyword evidence="2 3" id="KW-0807">Transducer</keyword>
<name>A0ABR8P0J1_9GAMM</name>
<feature type="domain" description="Methyl-accepting transducer" evidence="5">
    <location>
        <begin position="233"/>
        <end position="462"/>
    </location>
</feature>
<dbReference type="PANTHER" id="PTHR32089:SF112">
    <property type="entry name" value="LYSOZYME-LIKE PROTEIN-RELATED"/>
    <property type="match status" value="1"/>
</dbReference>
<feature type="transmembrane region" description="Helical" evidence="4">
    <location>
        <begin position="87"/>
        <end position="103"/>
    </location>
</feature>
<evidence type="ECO:0000259" key="5">
    <source>
        <dbReference type="PROSITE" id="PS50111"/>
    </source>
</evidence>
<evidence type="ECO:0000256" key="4">
    <source>
        <dbReference type="SAM" id="Phobius"/>
    </source>
</evidence>
<feature type="transmembrane region" description="Helical" evidence="4">
    <location>
        <begin position="62"/>
        <end position="80"/>
    </location>
</feature>
<comment type="caution">
    <text evidence="6">The sequence shown here is derived from an EMBL/GenBank/DDBJ whole genome shotgun (WGS) entry which is preliminary data.</text>
</comment>
<dbReference type="Pfam" id="PF00015">
    <property type="entry name" value="MCPsignal"/>
    <property type="match status" value="1"/>
</dbReference>
<dbReference type="PANTHER" id="PTHR32089">
    <property type="entry name" value="METHYL-ACCEPTING CHEMOTAXIS PROTEIN MCPB"/>
    <property type="match status" value="1"/>
</dbReference>